<feature type="domain" description="Putative amidase" evidence="2">
    <location>
        <begin position="242"/>
        <end position="393"/>
    </location>
</feature>
<dbReference type="EMBL" id="BAAATR010000024">
    <property type="protein sequence ID" value="GAA2259700.1"/>
    <property type="molecule type" value="Genomic_DNA"/>
</dbReference>
<accession>A0ABN3EIY2</accession>
<dbReference type="InterPro" id="IPR024301">
    <property type="entry name" value="Amidase_6"/>
</dbReference>
<sequence>MDLTSLKAARSIDVDAAADGWMELSKESWQAVNDIHANGVDPLKDDWKDRVGEAAGRKLEEQAQILEAGADLTRSVAMILDGLSAEITRAKLTMQAGLDLAQNHGLAVDMATAQVRDSAGSVSPDAAAAAQEVNALLREALREAEQADHQAAAELRKLGAATTLKSPDAALNEQYAVSRLELAMYSGGIPDGKDPRLVADWWNALPDSQKKQLMLSDPVTLANLPGIPEDVKQNVRGGPGAKYDRVKAVQWAMEHWNDNSGDFEGEENCTNFVSEALHQSGMKFKGWNTMDGDGWFRGGGSSGLGSWVDGVIPGHTHAWGGAQNQHDFMLKHGGQEISPDQVRPGDIVYYEEDAEGTDVPKGQIFHTAIVTAVTPRGDIRYTAHNGSKLNASVEGRLPSFEESRGHLKVHYVRVNPDWY</sequence>
<comment type="caution">
    <text evidence="3">The sequence shown here is derived from an EMBL/GenBank/DDBJ whole genome shotgun (WGS) entry which is preliminary data.</text>
</comment>
<keyword evidence="1" id="KW-0175">Coiled coil</keyword>
<dbReference type="Pfam" id="PF12671">
    <property type="entry name" value="Amidase_6"/>
    <property type="match status" value="1"/>
</dbReference>
<feature type="coiled-coil region" evidence="1">
    <location>
        <begin position="127"/>
        <end position="157"/>
    </location>
</feature>
<dbReference type="RefSeq" id="WP_344638730.1">
    <property type="nucleotide sequence ID" value="NZ_BAAATR010000024.1"/>
</dbReference>
<gene>
    <name evidence="3" type="ORF">GCM10010430_49730</name>
</gene>
<evidence type="ECO:0000259" key="2">
    <source>
        <dbReference type="Pfam" id="PF12671"/>
    </source>
</evidence>
<dbReference type="Proteomes" id="UP001500305">
    <property type="component" value="Unassembled WGS sequence"/>
</dbReference>
<reference evidence="3 4" key="1">
    <citation type="journal article" date="2019" name="Int. J. Syst. Evol. Microbiol.">
        <title>The Global Catalogue of Microorganisms (GCM) 10K type strain sequencing project: providing services to taxonomists for standard genome sequencing and annotation.</title>
        <authorList>
            <consortium name="The Broad Institute Genomics Platform"/>
            <consortium name="The Broad Institute Genome Sequencing Center for Infectious Disease"/>
            <person name="Wu L."/>
            <person name="Ma J."/>
        </authorList>
    </citation>
    <scope>NUCLEOTIDE SEQUENCE [LARGE SCALE GENOMIC DNA]</scope>
    <source>
        <strain evidence="3 4">JCM 7356</strain>
    </source>
</reference>
<proteinExistence type="predicted"/>
<evidence type="ECO:0000313" key="4">
    <source>
        <dbReference type="Proteomes" id="UP001500305"/>
    </source>
</evidence>
<name>A0ABN3EIY2_9ACTN</name>
<keyword evidence="4" id="KW-1185">Reference proteome</keyword>
<dbReference type="PANTHER" id="PTHR40032:SF1">
    <property type="entry name" value="EXPORTED PROTEIN"/>
    <property type="match status" value="1"/>
</dbReference>
<evidence type="ECO:0000256" key="1">
    <source>
        <dbReference type="SAM" id="Coils"/>
    </source>
</evidence>
<organism evidence="3 4">
    <name type="scientific">Kitasatospora cystarginea</name>
    <dbReference type="NCBI Taxonomy" id="58350"/>
    <lineage>
        <taxon>Bacteria</taxon>
        <taxon>Bacillati</taxon>
        <taxon>Actinomycetota</taxon>
        <taxon>Actinomycetes</taxon>
        <taxon>Kitasatosporales</taxon>
        <taxon>Streptomycetaceae</taxon>
        <taxon>Kitasatospora</taxon>
    </lineage>
</organism>
<dbReference type="PANTHER" id="PTHR40032">
    <property type="entry name" value="EXPORTED PROTEIN-RELATED"/>
    <property type="match status" value="1"/>
</dbReference>
<protein>
    <recommendedName>
        <fullName evidence="2">Putative amidase domain-containing protein</fullName>
    </recommendedName>
</protein>
<evidence type="ECO:0000313" key="3">
    <source>
        <dbReference type="EMBL" id="GAA2259700.1"/>
    </source>
</evidence>